<evidence type="ECO:0000256" key="1">
    <source>
        <dbReference type="ARBA" id="ARBA00022448"/>
    </source>
</evidence>
<keyword evidence="1" id="KW-0813">Transport</keyword>
<comment type="caution">
    <text evidence="5">The sequence shown here is derived from an EMBL/GenBank/DDBJ whole genome shotgun (WGS) entry which is preliminary data.</text>
</comment>
<name>A0A8E1C4F8_9SPHN</name>
<dbReference type="GO" id="GO:0046872">
    <property type="term" value="F:metal ion binding"/>
    <property type="evidence" value="ECO:0007669"/>
    <property type="project" value="UniProtKB-KW"/>
</dbReference>
<dbReference type="AlphaFoldDB" id="A0A8E1C4F8"/>
<evidence type="ECO:0000256" key="2">
    <source>
        <dbReference type="ARBA" id="ARBA00022617"/>
    </source>
</evidence>
<sequence>MTATENQERKTPFDMIGGAGVVRQIVERFYDLMESETDYAALRAMHADDLAPMRVSLAGFLTAWLGGPRDWFVEHPGVCMMSAHAKLAIDRETAQQWVDAMRRAVAEAPIDPELGSKMIEALSSMAQGMVRRPVAAA</sequence>
<evidence type="ECO:0000256" key="3">
    <source>
        <dbReference type="ARBA" id="ARBA00022723"/>
    </source>
</evidence>
<dbReference type="SUPFAM" id="SSF46458">
    <property type="entry name" value="Globin-like"/>
    <property type="match status" value="1"/>
</dbReference>
<dbReference type="InterPro" id="IPR012292">
    <property type="entry name" value="Globin/Proto"/>
</dbReference>
<keyword evidence="3" id="KW-0479">Metal-binding</keyword>
<evidence type="ECO:0000256" key="4">
    <source>
        <dbReference type="ARBA" id="ARBA00023004"/>
    </source>
</evidence>
<proteinExistence type="predicted"/>
<accession>A0A8E1C4F8</accession>
<dbReference type="Proteomes" id="UP000028135">
    <property type="component" value="Unassembled WGS sequence"/>
</dbReference>
<dbReference type="CDD" id="cd14773">
    <property type="entry name" value="TrHb2_PhHbO-like_O"/>
    <property type="match status" value="1"/>
</dbReference>
<dbReference type="Gene3D" id="1.10.490.10">
    <property type="entry name" value="Globins"/>
    <property type="match status" value="1"/>
</dbReference>
<reference evidence="5 6" key="1">
    <citation type="submission" date="2014-05" db="EMBL/GenBank/DDBJ databases">
        <title>Genome Announcement of Sphingobium lucknowense F2.</title>
        <authorList>
            <person name="Lal R."/>
            <person name="Negi V."/>
            <person name="Lata P."/>
            <person name="Sangwan N."/>
            <person name="Gupta S.K."/>
            <person name="Rao D.L.N."/>
            <person name="Das S."/>
        </authorList>
    </citation>
    <scope>NUCLEOTIDE SEQUENCE [LARGE SCALE GENOMIC DNA]</scope>
    <source>
        <strain evidence="5 6">F2</strain>
    </source>
</reference>
<keyword evidence="4" id="KW-0408">Iron</keyword>
<dbReference type="EMBL" id="JANF02000004">
    <property type="protein sequence ID" value="KER38106.1"/>
    <property type="molecule type" value="Genomic_DNA"/>
</dbReference>
<dbReference type="InterPro" id="IPR001486">
    <property type="entry name" value="Hemoglobin_trunc"/>
</dbReference>
<evidence type="ECO:0000313" key="6">
    <source>
        <dbReference type="Proteomes" id="UP000028135"/>
    </source>
</evidence>
<evidence type="ECO:0000313" key="5">
    <source>
        <dbReference type="EMBL" id="KER38106.1"/>
    </source>
</evidence>
<dbReference type="RefSeq" id="WP_020820640.1">
    <property type="nucleotide sequence ID" value="NZ_JANF02000004.1"/>
</dbReference>
<dbReference type="InterPro" id="IPR009050">
    <property type="entry name" value="Globin-like_sf"/>
</dbReference>
<protein>
    <submittedName>
        <fullName evidence="5">Globin</fullName>
    </submittedName>
</protein>
<dbReference type="Pfam" id="PF01152">
    <property type="entry name" value="Bac_globin"/>
    <property type="match status" value="1"/>
</dbReference>
<dbReference type="GO" id="GO:0019825">
    <property type="term" value="F:oxygen binding"/>
    <property type="evidence" value="ECO:0007669"/>
    <property type="project" value="InterPro"/>
</dbReference>
<organism evidence="5 6">
    <name type="scientific">Sphingobium indicum F2</name>
    <dbReference type="NCBI Taxonomy" id="1450518"/>
    <lineage>
        <taxon>Bacteria</taxon>
        <taxon>Pseudomonadati</taxon>
        <taxon>Pseudomonadota</taxon>
        <taxon>Alphaproteobacteria</taxon>
        <taxon>Sphingomonadales</taxon>
        <taxon>Sphingomonadaceae</taxon>
        <taxon>Sphingobium</taxon>
    </lineage>
</organism>
<keyword evidence="2" id="KW-0349">Heme</keyword>
<gene>
    <name evidence="5" type="ORF">AL00_01895</name>
</gene>
<dbReference type="GO" id="GO:0020037">
    <property type="term" value="F:heme binding"/>
    <property type="evidence" value="ECO:0007669"/>
    <property type="project" value="InterPro"/>
</dbReference>